<dbReference type="InterPro" id="IPR037045">
    <property type="entry name" value="S8pro/Inhibitor_I9_sf"/>
</dbReference>
<keyword evidence="14" id="KW-1185">Reference proteome</keyword>
<evidence type="ECO:0000256" key="4">
    <source>
        <dbReference type="ARBA" id="ARBA00022729"/>
    </source>
</evidence>
<dbReference type="PANTHER" id="PTHR10795">
    <property type="entry name" value="PROPROTEIN CONVERTASE SUBTILISIN/KEXIN"/>
    <property type="match status" value="1"/>
</dbReference>
<organism evidence="14 15">
    <name type="scientific">Elaeis guineensis var. tenera</name>
    <name type="common">Oil palm</name>
    <dbReference type="NCBI Taxonomy" id="51953"/>
    <lineage>
        <taxon>Eukaryota</taxon>
        <taxon>Viridiplantae</taxon>
        <taxon>Streptophyta</taxon>
        <taxon>Embryophyta</taxon>
        <taxon>Tracheophyta</taxon>
        <taxon>Spermatophyta</taxon>
        <taxon>Magnoliopsida</taxon>
        <taxon>Liliopsida</taxon>
        <taxon>Arecaceae</taxon>
        <taxon>Arecoideae</taxon>
        <taxon>Cocoseae</taxon>
        <taxon>Elaeidinae</taxon>
        <taxon>Elaeis</taxon>
    </lineage>
</organism>
<evidence type="ECO:0000259" key="13">
    <source>
        <dbReference type="Pfam" id="PF17766"/>
    </source>
</evidence>
<dbReference type="InterPro" id="IPR000209">
    <property type="entry name" value="Peptidase_S8/S53_dom"/>
</dbReference>
<dbReference type="InParanoid" id="A0A6I9R8V1"/>
<evidence type="ECO:0000256" key="10">
    <source>
        <dbReference type="SAM" id="SignalP"/>
    </source>
</evidence>
<feature type="chain" id="PRO_5027069360" evidence="10">
    <location>
        <begin position="29"/>
        <end position="729"/>
    </location>
</feature>
<proteinExistence type="inferred from homology"/>
<dbReference type="PROSITE" id="PS00136">
    <property type="entry name" value="SUBTILASE_ASP"/>
    <property type="match status" value="1"/>
</dbReference>
<dbReference type="InterPro" id="IPR045051">
    <property type="entry name" value="SBT"/>
</dbReference>
<dbReference type="InterPro" id="IPR036852">
    <property type="entry name" value="Peptidase_S8/S53_dom_sf"/>
</dbReference>
<dbReference type="CDD" id="cd04852">
    <property type="entry name" value="Peptidases_S8_3"/>
    <property type="match status" value="1"/>
</dbReference>
<dbReference type="Pfam" id="PF00082">
    <property type="entry name" value="Peptidase_S8"/>
    <property type="match status" value="1"/>
</dbReference>
<sequence length="729" mass="76527">METHNMMSFSILLLSVIQLLSNFHPVTCAYNHSKADDSSQLRVYIVHVLPPSKAPNADPTGLESYYKSFLPDSISESAETRLIYCYSEVLSGFAAKLTEVEAKSMAKKPGFLRAYPDRLIPLLTTHTPDFLGLHQGRGLWQTSGLGKGVIIGILDTGLHATHPSFNDDGMPPPPSKWKGSCEFPAGCNNKLIGAKSFPNSGVGAPDDEVGHGTHTASTAAGNFVQKVESFGLASGTSAGMAPHAHLAIYQVCKEDGCSGSDILAGLDAAVKDGVDVLSLSLGATSMPFNVDPIAIGSFGAAEKGILVVCAAGNDGVASSVTNEAPWILTVGASSVDRNFRSVVTLGNGEQLYGESLNQPKSFKPSSLPLVYPNDGTCFTVDANITGKVAVCDAAGDEQEIAEGIKIAGGAAVIFLNPQLADYSIVLRDIEFPSSKMTYEDASKIKKYVNTTRKPTASITFDGTVLGVSPAPVVAYFSSRGPSTVTPGILKPDISGPGVNIMAAWPVQVGSGKNGAKTFNIISGTSMATPHLSGIAALIKSAHPDWSPAAIKSAIMTTSDVASNNRKPILDEKHLPASFFAMGAGHVNPSKAADPGLIYDLDVDDYIRYLCGLLSGNVGEIVRRNISCSKFGSISEAELNYPSMVLPPGSTVNRTVTNVGKANDVYKVEVEAPKGAKVTVTPPILEFSKVKEKKTFTVRVIGGQSGAEGNLRWVSRGHVVRSPIVIAGGS</sequence>
<keyword evidence="6 9" id="KW-0720">Serine protease</keyword>
<dbReference type="InterPro" id="IPR034197">
    <property type="entry name" value="Peptidases_S8_3"/>
</dbReference>
<feature type="domain" description="Inhibitor I9" evidence="12">
    <location>
        <begin position="43"/>
        <end position="119"/>
    </location>
</feature>
<dbReference type="Gene3D" id="3.40.50.200">
    <property type="entry name" value="Peptidase S8/S53 domain"/>
    <property type="match status" value="1"/>
</dbReference>
<dbReference type="OrthoDB" id="206201at2759"/>
<name>A0A6I9R8V1_ELAGV</name>
<dbReference type="Gene3D" id="3.50.30.30">
    <property type="match status" value="1"/>
</dbReference>
<feature type="signal peptide" evidence="10">
    <location>
        <begin position="1"/>
        <end position="28"/>
    </location>
</feature>
<evidence type="ECO:0000256" key="3">
    <source>
        <dbReference type="ARBA" id="ARBA00022670"/>
    </source>
</evidence>
<comment type="similarity">
    <text evidence="2 9">Belongs to the peptidase S8 family.</text>
</comment>
<dbReference type="InterPro" id="IPR015500">
    <property type="entry name" value="Peptidase_S8_subtilisin-rel"/>
</dbReference>
<evidence type="ECO:0000256" key="1">
    <source>
        <dbReference type="ARBA" id="ARBA00004613"/>
    </source>
</evidence>
<dbReference type="AlphaFoldDB" id="A0A6I9R8V1"/>
<evidence type="ECO:0000256" key="2">
    <source>
        <dbReference type="ARBA" id="ARBA00011073"/>
    </source>
</evidence>
<dbReference type="CDD" id="cd02120">
    <property type="entry name" value="PA_subtilisin_like"/>
    <property type="match status" value="1"/>
</dbReference>
<dbReference type="Proteomes" id="UP000504607">
    <property type="component" value="Chromosome 4"/>
</dbReference>
<keyword evidence="3 9" id="KW-0645">Protease</keyword>
<dbReference type="InterPro" id="IPR023827">
    <property type="entry name" value="Peptidase_S8_Asp-AS"/>
</dbReference>
<dbReference type="PRINTS" id="PR00723">
    <property type="entry name" value="SUBTILISIN"/>
</dbReference>
<dbReference type="SUPFAM" id="SSF52743">
    <property type="entry name" value="Subtilisin-like"/>
    <property type="match status" value="1"/>
</dbReference>
<evidence type="ECO:0000313" key="15">
    <source>
        <dbReference type="RefSeq" id="XP_010919426.1"/>
    </source>
</evidence>
<dbReference type="PROSITE" id="PS51892">
    <property type="entry name" value="SUBTILASE"/>
    <property type="match status" value="1"/>
</dbReference>
<evidence type="ECO:0000259" key="12">
    <source>
        <dbReference type="Pfam" id="PF05922"/>
    </source>
</evidence>
<keyword evidence="4 10" id="KW-0732">Signal</keyword>
<feature type="domain" description="Subtilisin-like protease fibronectin type-III" evidence="13">
    <location>
        <begin position="637"/>
        <end position="725"/>
    </location>
</feature>
<evidence type="ECO:0000256" key="6">
    <source>
        <dbReference type="ARBA" id="ARBA00022825"/>
    </source>
</evidence>
<dbReference type="GO" id="GO:0005576">
    <property type="term" value="C:extracellular region"/>
    <property type="evidence" value="ECO:0007669"/>
    <property type="project" value="UniProtKB-SubCell"/>
</dbReference>
<evidence type="ECO:0000256" key="5">
    <source>
        <dbReference type="ARBA" id="ARBA00022801"/>
    </source>
</evidence>
<feature type="active site" description="Charge relay system" evidence="8 9">
    <location>
        <position position="155"/>
    </location>
</feature>
<keyword evidence="7" id="KW-0325">Glycoprotein</keyword>
<feature type="active site" description="Charge relay system" evidence="8 9">
    <location>
        <position position="525"/>
    </location>
</feature>
<evidence type="ECO:0000313" key="14">
    <source>
        <dbReference type="Proteomes" id="UP000504607"/>
    </source>
</evidence>
<dbReference type="InterPro" id="IPR010259">
    <property type="entry name" value="S8pro/Inhibitor_I9"/>
</dbReference>
<dbReference type="Gene3D" id="2.60.40.2310">
    <property type="match status" value="1"/>
</dbReference>
<comment type="subcellular location">
    <subcellularLocation>
        <location evidence="1">Secreted</location>
    </subcellularLocation>
</comment>
<protein>
    <submittedName>
        <fullName evidence="15">Subtilisin-like protease SBT1.2</fullName>
    </submittedName>
</protein>
<reference evidence="15" key="1">
    <citation type="submission" date="2025-08" db="UniProtKB">
        <authorList>
            <consortium name="RefSeq"/>
        </authorList>
    </citation>
    <scope>IDENTIFICATION</scope>
</reference>
<evidence type="ECO:0000256" key="7">
    <source>
        <dbReference type="ARBA" id="ARBA00023180"/>
    </source>
</evidence>
<dbReference type="Gene3D" id="3.30.70.80">
    <property type="entry name" value="Peptidase S8 propeptide/proteinase inhibitor I9"/>
    <property type="match status" value="1"/>
</dbReference>
<evidence type="ECO:0000256" key="9">
    <source>
        <dbReference type="PROSITE-ProRule" id="PRU01240"/>
    </source>
</evidence>
<keyword evidence="5 9" id="KW-0378">Hydrolase</keyword>
<evidence type="ECO:0000256" key="8">
    <source>
        <dbReference type="PIRSR" id="PIRSR615500-1"/>
    </source>
</evidence>
<gene>
    <name evidence="15" type="primary">LOC105043551</name>
</gene>
<dbReference type="InterPro" id="IPR041469">
    <property type="entry name" value="Subtilisin-like_FN3"/>
</dbReference>
<dbReference type="RefSeq" id="XP_010919426.1">
    <property type="nucleotide sequence ID" value="XM_010921124.1"/>
</dbReference>
<dbReference type="Pfam" id="PF17766">
    <property type="entry name" value="fn3_6"/>
    <property type="match status" value="1"/>
</dbReference>
<dbReference type="Pfam" id="PF05922">
    <property type="entry name" value="Inhibitor_I9"/>
    <property type="match status" value="1"/>
</dbReference>
<feature type="domain" description="Peptidase S8/S53" evidence="11">
    <location>
        <begin position="146"/>
        <end position="563"/>
    </location>
</feature>
<accession>A0A6I9R8V1</accession>
<dbReference type="GO" id="GO:0004252">
    <property type="term" value="F:serine-type endopeptidase activity"/>
    <property type="evidence" value="ECO:0007669"/>
    <property type="project" value="UniProtKB-UniRule"/>
</dbReference>
<evidence type="ECO:0000259" key="11">
    <source>
        <dbReference type="Pfam" id="PF00082"/>
    </source>
</evidence>
<dbReference type="GO" id="GO:0006508">
    <property type="term" value="P:proteolysis"/>
    <property type="evidence" value="ECO:0007669"/>
    <property type="project" value="UniProtKB-KW"/>
</dbReference>
<feature type="active site" description="Charge relay system" evidence="8 9">
    <location>
        <position position="211"/>
    </location>
</feature>